<evidence type="ECO:0000313" key="14">
    <source>
        <dbReference type="Proteomes" id="UP001472978"/>
    </source>
</evidence>
<dbReference type="InterPro" id="IPR006028">
    <property type="entry name" value="GABAA/Glycine_rcpt"/>
</dbReference>
<dbReference type="Gene3D" id="2.70.170.10">
    <property type="entry name" value="Neurotransmitter-gated ion-channel ligand-binding domain"/>
    <property type="match status" value="1"/>
</dbReference>
<comment type="caution">
    <text evidence="13">The sequence shown here is derived from an EMBL/GenBank/DDBJ whole genome shotgun (WGS) entry which is preliminary data.</text>
</comment>
<feature type="transmembrane region" description="Helical" evidence="11">
    <location>
        <begin position="269"/>
        <end position="292"/>
    </location>
</feature>
<dbReference type="SUPFAM" id="SSF63712">
    <property type="entry name" value="Nicotinic receptor ligand binding domain-like"/>
    <property type="match status" value="1"/>
</dbReference>
<evidence type="ECO:0000256" key="9">
    <source>
        <dbReference type="ARBA" id="ARBA00023136"/>
    </source>
</evidence>
<evidence type="ECO:0000256" key="6">
    <source>
        <dbReference type="ARBA" id="ARBA00022729"/>
    </source>
</evidence>
<evidence type="ECO:0000256" key="7">
    <source>
        <dbReference type="ARBA" id="ARBA00022989"/>
    </source>
</evidence>
<evidence type="ECO:0000256" key="2">
    <source>
        <dbReference type="ARBA" id="ARBA00004236"/>
    </source>
</evidence>
<dbReference type="PANTHER" id="PTHR18945">
    <property type="entry name" value="NEUROTRANSMITTER GATED ION CHANNEL"/>
    <property type="match status" value="1"/>
</dbReference>
<accession>A0ABV1N9Y0</accession>
<proteinExistence type="predicted"/>
<dbReference type="InterPro" id="IPR036719">
    <property type="entry name" value="Neuro-gated_channel_TM_sf"/>
</dbReference>
<keyword evidence="9 11" id="KW-0472">Membrane</keyword>
<evidence type="ECO:0000313" key="13">
    <source>
        <dbReference type="EMBL" id="MEQ6890548.1"/>
    </source>
</evidence>
<protein>
    <recommendedName>
        <fullName evidence="12">Neurotransmitter-gated ion-channel ligand-binding domain-containing protein</fullName>
    </recommendedName>
</protein>
<evidence type="ECO:0000256" key="11">
    <source>
        <dbReference type="SAM" id="Phobius"/>
    </source>
</evidence>
<reference evidence="13 14" key="1">
    <citation type="submission" date="2024-05" db="EMBL/GenBank/DDBJ databases">
        <title>Halomonas sp. CS7 16S ribosomal RNA gene Genome sequencing and assembly.</title>
        <authorList>
            <person name="Yook S."/>
        </authorList>
    </citation>
    <scope>NUCLEOTIDE SEQUENCE [LARGE SCALE GENOMIC DNA]</scope>
    <source>
        <strain evidence="13 14">CS7</strain>
    </source>
</reference>
<dbReference type="InterPro" id="IPR036734">
    <property type="entry name" value="Neur_chan_lig-bd_sf"/>
</dbReference>
<keyword evidence="14" id="KW-1185">Reference proteome</keyword>
<comment type="subcellular location">
    <subcellularLocation>
        <location evidence="2">Cell membrane</location>
    </subcellularLocation>
    <subcellularLocation>
        <location evidence="1">Membrane</location>
        <topology evidence="1">Multi-pass membrane protein</topology>
    </subcellularLocation>
</comment>
<dbReference type="RefSeq" id="WP_349760026.1">
    <property type="nucleotide sequence ID" value="NZ_JBEGCI010000025.1"/>
</dbReference>
<dbReference type="InterPro" id="IPR038050">
    <property type="entry name" value="Neuro_actylchol_rec"/>
</dbReference>
<keyword evidence="10" id="KW-0407">Ion channel</keyword>
<dbReference type="SUPFAM" id="SSF90112">
    <property type="entry name" value="Neurotransmitter-gated ion-channel transmembrane pore"/>
    <property type="match status" value="1"/>
</dbReference>
<dbReference type="Pfam" id="PF02931">
    <property type="entry name" value="Neur_chan_LBD"/>
    <property type="match status" value="1"/>
</dbReference>
<evidence type="ECO:0000256" key="3">
    <source>
        <dbReference type="ARBA" id="ARBA00022448"/>
    </source>
</evidence>
<dbReference type="EMBL" id="JBEGCI010000025">
    <property type="protein sequence ID" value="MEQ6890548.1"/>
    <property type="molecule type" value="Genomic_DNA"/>
</dbReference>
<gene>
    <name evidence="13" type="ORF">ABE957_17900</name>
</gene>
<feature type="transmembrane region" description="Helical" evidence="11">
    <location>
        <begin position="236"/>
        <end position="257"/>
    </location>
</feature>
<feature type="transmembrane region" description="Helical" evidence="11">
    <location>
        <begin position="206"/>
        <end position="229"/>
    </location>
</feature>
<sequence>MSATAQALVCDLPVQQTNERPFADGPATEVQVGWGVVDVLDIDDINQQIEGDFIVSLSWVDPRLEGLEGCRFQRSRVWVPEVTLFNSFSLTARKTNLLDQVAIDDGGRVIYQQRYRGHISTYHPLQDFPFDKQTFAFRVGSVETSPDQMVLVPMPERTFLGRRLNIEGWRITGLETAAAIEPIPALNENRSIFTARLGAERVATYYVFKILLPMCLIVVMSWAVFWVPAHRYEFQIGLGATSMLTLIAFQLSMSTYLPRLGYFTIADQLIAWATVLVFLAIFNAVATGVLVNTGREASATRLDGLCRWIFPLLLVVGWSIAML</sequence>
<dbReference type="CDD" id="cd19050">
    <property type="entry name" value="LGIC_TM_bact"/>
    <property type="match status" value="1"/>
</dbReference>
<keyword evidence="5 11" id="KW-0812">Transmembrane</keyword>
<evidence type="ECO:0000256" key="1">
    <source>
        <dbReference type="ARBA" id="ARBA00004141"/>
    </source>
</evidence>
<dbReference type="PRINTS" id="PR00253">
    <property type="entry name" value="GABAARECEPTR"/>
</dbReference>
<dbReference type="InterPro" id="IPR006202">
    <property type="entry name" value="Neur_chan_lig-bd"/>
</dbReference>
<organism evidence="13 14">
    <name type="scientific">Halomonas pelophila</name>
    <dbReference type="NCBI Taxonomy" id="3151122"/>
    <lineage>
        <taxon>Bacteria</taxon>
        <taxon>Pseudomonadati</taxon>
        <taxon>Pseudomonadota</taxon>
        <taxon>Gammaproteobacteria</taxon>
        <taxon>Oceanospirillales</taxon>
        <taxon>Halomonadaceae</taxon>
        <taxon>Halomonas</taxon>
    </lineage>
</organism>
<feature type="domain" description="Neurotransmitter-gated ion-channel ligand-binding" evidence="12">
    <location>
        <begin position="17"/>
        <end position="155"/>
    </location>
</feature>
<evidence type="ECO:0000259" key="12">
    <source>
        <dbReference type="Pfam" id="PF02931"/>
    </source>
</evidence>
<keyword evidence="8" id="KW-0406">Ion transport</keyword>
<feature type="transmembrane region" description="Helical" evidence="11">
    <location>
        <begin position="304"/>
        <end position="321"/>
    </location>
</feature>
<keyword evidence="3" id="KW-0813">Transport</keyword>
<evidence type="ECO:0000256" key="4">
    <source>
        <dbReference type="ARBA" id="ARBA00022475"/>
    </source>
</evidence>
<dbReference type="InterPro" id="IPR006201">
    <property type="entry name" value="Neur_channel"/>
</dbReference>
<dbReference type="Proteomes" id="UP001472978">
    <property type="component" value="Unassembled WGS sequence"/>
</dbReference>
<keyword evidence="6" id="KW-0732">Signal</keyword>
<keyword evidence="4" id="KW-1003">Cell membrane</keyword>
<evidence type="ECO:0000256" key="8">
    <source>
        <dbReference type="ARBA" id="ARBA00023065"/>
    </source>
</evidence>
<name>A0ABV1N9Y0_9GAMM</name>
<keyword evidence="7 11" id="KW-1133">Transmembrane helix</keyword>
<evidence type="ECO:0000256" key="5">
    <source>
        <dbReference type="ARBA" id="ARBA00022692"/>
    </source>
</evidence>
<dbReference type="Gene3D" id="1.20.58.390">
    <property type="entry name" value="Neurotransmitter-gated ion-channel transmembrane domain"/>
    <property type="match status" value="1"/>
</dbReference>
<evidence type="ECO:0000256" key="10">
    <source>
        <dbReference type="ARBA" id="ARBA00023303"/>
    </source>
</evidence>